<evidence type="ECO:0000313" key="5">
    <source>
        <dbReference type="EMBL" id="RSH79266.1"/>
    </source>
</evidence>
<evidence type="ECO:0000313" key="6">
    <source>
        <dbReference type="Proteomes" id="UP000279236"/>
    </source>
</evidence>
<dbReference type="OrthoDB" id="10263751at2759"/>
<protein>
    <recommendedName>
        <fullName evidence="1">Thioredoxin</fullName>
    </recommendedName>
</protein>
<accession>A0A427XK96</accession>
<evidence type="ECO:0000256" key="1">
    <source>
        <dbReference type="ARBA" id="ARBA00020570"/>
    </source>
</evidence>
<dbReference type="GO" id="GO:0005737">
    <property type="term" value="C:cytoplasm"/>
    <property type="evidence" value="ECO:0007669"/>
    <property type="project" value="UniProtKB-ARBA"/>
</dbReference>
<dbReference type="PRINTS" id="PR00421">
    <property type="entry name" value="THIOREDOXIN"/>
</dbReference>
<gene>
    <name evidence="5" type="ORF">EHS24_001306</name>
</gene>
<evidence type="ECO:0000256" key="2">
    <source>
        <dbReference type="ARBA" id="ARBA00023157"/>
    </source>
</evidence>
<dbReference type="InterPro" id="IPR013766">
    <property type="entry name" value="Thioredoxin_domain"/>
</dbReference>
<evidence type="ECO:0000259" key="3">
    <source>
        <dbReference type="PROSITE" id="PS51352"/>
    </source>
</evidence>
<dbReference type="AlphaFoldDB" id="A0A427XK96"/>
<dbReference type="InterPro" id="IPR010400">
    <property type="entry name" value="PITH_dom"/>
</dbReference>
<dbReference type="EMBL" id="RSCE01000010">
    <property type="protein sequence ID" value="RSH79266.1"/>
    <property type="molecule type" value="Genomic_DNA"/>
</dbReference>
<evidence type="ECO:0000259" key="4">
    <source>
        <dbReference type="PROSITE" id="PS51532"/>
    </source>
</evidence>
<dbReference type="SUPFAM" id="SSF52833">
    <property type="entry name" value="Thioredoxin-like"/>
    <property type="match status" value="1"/>
</dbReference>
<feature type="domain" description="PITH" evidence="4">
    <location>
        <begin position="128"/>
        <end position="290"/>
    </location>
</feature>
<dbReference type="InterPro" id="IPR036249">
    <property type="entry name" value="Thioredoxin-like_sf"/>
</dbReference>
<dbReference type="InterPro" id="IPR017937">
    <property type="entry name" value="Thioredoxin_CS"/>
</dbReference>
<sequence length="290" mass="30864">MAPSANVTEISSTAQFDQIVKGLTPTQLLVVDFHAVWCGPCHAIAPVYAQLAARNEHAKFVKIDVDAQRELAARYRISAMPTFKFIKGGREVAEMKGANPQQLNQLVSAHAGPKPAPGAAPAAAAGGSAAPAAPAEGSLLQYVSATGLSCLGEAKEHPLSTIIGPNAGPKGRSYLESDVDPELLISVQFNEAVKIKAISIFGGVSPEQAPKTVRLFVNQTSLDFNDAESHEPAQELVLSSSDIRGDKVDLRFVRFQNVRSLHILVKDNQEGDETTRIDSIDLFGSLSRTA</sequence>
<name>A0A427XK96_9TREE</name>
<dbReference type="PROSITE" id="PS51352">
    <property type="entry name" value="THIOREDOXIN_2"/>
    <property type="match status" value="1"/>
</dbReference>
<proteinExistence type="predicted"/>
<dbReference type="STRING" id="105984.A0A427XK96"/>
<dbReference type="FunFam" id="3.40.30.10:FF:000245">
    <property type="entry name" value="Thioredoxin"/>
    <property type="match status" value="1"/>
</dbReference>
<dbReference type="InterPro" id="IPR037047">
    <property type="entry name" value="PITH_dom_sf"/>
</dbReference>
<dbReference type="Gene3D" id="3.40.30.10">
    <property type="entry name" value="Glutaredoxin"/>
    <property type="match status" value="1"/>
</dbReference>
<keyword evidence="2" id="KW-1015">Disulfide bond</keyword>
<dbReference type="InterPro" id="IPR008979">
    <property type="entry name" value="Galactose-bd-like_sf"/>
</dbReference>
<dbReference type="Gene3D" id="2.60.120.470">
    <property type="entry name" value="PITH domain"/>
    <property type="match status" value="1"/>
</dbReference>
<organism evidence="5 6">
    <name type="scientific">Apiotrichum porosum</name>
    <dbReference type="NCBI Taxonomy" id="105984"/>
    <lineage>
        <taxon>Eukaryota</taxon>
        <taxon>Fungi</taxon>
        <taxon>Dikarya</taxon>
        <taxon>Basidiomycota</taxon>
        <taxon>Agaricomycotina</taxon>
        <taxon>Tremellomycetes</taxon>
        <taxon>Trichosporonales</taxon>
        <taxon>Trichosporonaceae</taxon>
        <taxon>Apiotrichum</taxon>
    </lineage>
</organism>
<dbReference type="GeneID" id="39585849"/>
<dbReference type="PROSITE" id="PS00194">
    <property type="entry name" value="THIOREDOXIN_1"/>
    <property type="match status" value="1"/>
</dbReference>
<comment type="caution">
    <text evidence="5">The sequence shown here is derived from an EMBL/GenBank/DDBJ whole genome shotgun (WGS) entry which is preliminary data.</text>
</comment>
<dbReference type="PANTHER" id="PTHR46115">
    <property type="entry name" value="THIOREDOXIN-LIKE PROTEIN 1"/>
    <property type="match status" value="1"/>
</dbReference>
<dbReference type="Pfam" id="PF00085">
    <property type="entry name" value="Thioredoxin"/>
    <property type="match status" value="1"/>
</dbReference>
<dbReference type="Pfam" id="PF06201">
    <property type="entry name" value="PITH"/>
    <property type="match status" value="1"/>
</dbReference>
<dbReference type="Proteomes" id="UP000279236">
    <property type="component" value="Unassembled WGS sequence"/>
</dbReference>
<reference evidence="5 6" key="1">
    <citation type="submission" date="2018-11" db="EMBL/GenBank/DDBJ databases">
        <title>Genome sequence of Apiotrichum porosum DSM 27194.</title>
        <authorList>
            <person name="Aliyu H."/>
            <person name="Gorte O."/>
            <person name="Ochsenreither K."/>
        </authorList>
    </citation>
    <scope>NUCLEOTIDE SEQUENCE [LARGE SCALE GENOMIC DNA]</scope>
    <source>
        <strain evidence="5 6">DSM 27194</strain>
    </source>
</reference>
<dbReference type="SUPFAM" id="SSF49785">
    <property type="entry name" value="Galactose-binding domain-like"/>
    <property type="match status" value="1"/>
</dbReference>
<dbReference type="RefSeq" id="XP_028474413.1">
    <property type="nucleotide sequence ID" value="XM_028617106.1"/>
</dbReference>
<keyword evidence="6" id="KW-1185">Reference proteome</keyword>
<feature type="domain" description="Thioredoxin" evidence="3">
    <location>
        <begin position="1"/>
        <end position="112"/>
    </location>
</feature>
<dbReference type="CDD" id="cd02947">
    <property type="entry name" value="TRX_family"/>
    <property type="match status" value="1"/>
</dbReference>
<dbReference type="PROSITE" id="PS51532">
    <property type="entry name" value="PITH"/>
    <property type="match status" value="1"/>
</dbReference>